<dbReference type="Gene3D" id="3.80.10.10">
    <property type="entry name" value="Ribonuclease Inhibitor"/>
    <property type="match status" value="1"/>
</dbReference>
<protein>
    <recommendedName>
        <fullName evidence="3">Leucine Rich repeat-containing protein</fullName>
    </recommendedName>
</protein>
<organism evidence="1 2">
    <name type="scientific">Bhargavaea ginsengi</name>
    <dbReference type="NCBI Taxonomy" id="426757"/>
    <lineage>
        <taxon>Bacteria</taxon>
        <taxon>Bacillati</taxon>
        <taxon>Bacillota</taxon>
        <taxon>Bacilli</taxon>
        <taxon>Bacillales</taxon>
        <taxon>Caryophanaceae</taxon>
        <taxon>Bhargavaea</taxon>
    </lineage>
</organism>
<evidence type="ECO:0000313" key="1">
    <source>
        <dbReference type="EMBL" id="SEJ55510.1"/>
    </source>
</evidence>
<dbReference type="AlphaFoldDB" id="A0A1H7A0Z2"/>
<dbReference type="EMBL" id="FNZF01000003">
    <property type="protein sequence ID" value="SEJ55510.1"/>
    <property type="molecule type" value="Genomic_DNA"/>
</dbReference>
<dbReference type="SUPFAM" id="SSF52058">
    <property type="entry name" value="L domain-like"/>
    <property type="match status" value="1"/>
</dbReference>
<dbReference type="STRING" id="426757.SAMN04488127_2205"/>
<dbReference type="RefSeq" id="WP_008300396.1">
    <property type="nucleotide sequence ID" value="NZ_FNZF01000003.1"/>
</dbReference>
<accession>A0A1H7A0Z2</accession>
<proteinExistence type="predicted"/>
<evidence type="ECO:0000313" key="2">
    <source>
        <dbReference type="Proteomes" id="UP000199200"/>
    </source>
</evidence>
<reference evidence="2" key="1">
    <citation type="submission" date="2016-10" db="EMBL/GenBank/DDBJ databases">
        <authorList>
            <person name="Varghese N."/>
            <person name="Submissions S."/>
        </authorList>
    </citation>
    <scope>NUCLEOTIDE SEQUENCE [LARGE SCALE GENOMIC DNA]</scope>
    <source>
        <strain evidence="2">CGMCC 1.6763</strain>
    </source>
</reference>
<evidence type="ECO:0008006" key="3">
    <source>
        <dbReference type="Google" id="ProtNLM"/>
    </source>
</evidence>
<keyword evidence="2" id="KW-1185">Reference proteome</keyword>
<dbReference type="InterPro" id="IPR032675">
    <property type="entry name" value="LRR_dom_sf"/>
</dbReference>
<sequence length="212" mass="24744">MWQDLTLINADIPSEIFYGADLNAEKAYHPNFEGIKYIHLYSYKKKENKSSNFFKFNQFENLLSLELVLTNVTEFNDFKGCHSLKRLGLWRNRNLQSFEGISDLSNHLEVLIIQYARKLKVDEELFQMKELKTLSLVGISPLESLDFLKHFPKLEKFVFVDTDVLNGDMTPLLEHPTLRYAGYLDKRHYNVKSDEMERLLKEKNGGISGVSK</sequence>
<dbReference type="OrthoDB" id="9157385at2"/>
<dbReference type="Proteomes" id="UP000199200">
    <property type="component" value="Unassembled WGS sequence"/>
</dbReference>
<gene>
    <name evidence="1" type="ORF">SAMN04488127_2205</name>
</gene>
<name>A0A1H7A0Z2_9BACL</name>